<feature type="transmembrane region" description="Helical" evidence="2">
    <location>
        <begin position="72"/>
        <end position="90"/>
    </location>
</feature>
<accession>A0A1R1XPT4</accession>
<keyword evidence="5" id="KW-1185">Reference proteome</keyword>
<proteinExistence type="predicted"/>
<feature type="chain" id="PRO_5012481087" evidence="3">
    <location>
        <begin position="21"/>
        <end position="91"/>
    </location>
</feature>
<comment type="caution">
    <text evidence="4">The sequence shown here is derived from an EMBL/GenBank/DDBJ whole genome shotgun (WGS) entry which is preliminary data.</text>
</comment>
<evidence type="ECO:0000313" key="5">
    <source>
        <dbReference type="Proteomes" id="UP000187429"/>
    </source>
</evidence>
<evidence type="ECO:0000256" key="2">
    <source>
        <dbReference type="SAM" id="Phobius"/>
    </source>
</evidence>
<feature type="region of interest" description="Disordered" evidence="1">
    <location>
        <begin position="41"/>
        <end position="68"/>
    </location>
</feature>
<keyword evidence="2" id="KW-0812">Transmembrane</keyword>
<feature type="signal peptide" evidence="3">
    <location>
        <begin position="1"/>
        <end position="20"/>
    </location>
</feature>
<protein>
    <submittedName>
        <fullName evidence="4">Uncharacterized protein</fullName>
    </submittedName>
</protein>
<gene>
    <name evidence="4" type="ORF">AYI69_g7766</name>
</gene>
<dbReference type="AlphaFoldDB" id="A0A1R1XPT4"/>
<reference evidence="5" key="1">
    <citation type="submission" date="2017-01" db="EMBL/GenBank/DDBJ databases">
        <authorList>
            <person name="Wang Y."/>
            <person name="White M."/>
            <person name="Kvist S."/>
            <person name="Moncalvo J.-M."/>
        </authorList>
    </citation>
    <scope>NUCLEOTIDE SEQUENCE [LARGE SCALE GENOMIC DNA]</scope>
    <source>
        <strain evidence="5">ID-206-W2</strain>
    </source>
</reference>
<organism evidence="4 5">
    <name type="scientific">Smittium culicis</name>
    <dbReference type="NCBI Taxonomy" id="133412"/>
    <lineage>
        <taxon>Eukaryota</taxon>
        <taxon>Fungi</taxon>
        <taxon>Fungi incertae sedis</taxon>
        <taxon>Zoopagomycota</taxon>
        <taxon>Kickxellomycotina</taxon>
        <taxon>Harpellomycetes</taxon>
        <taxon>Harpellales</taxon>
        <taxon>Legeriomycetaceae</taxon>
        <taxon>Smittium</taxon>
    </lineage>
</organism>
<evidence type="ECO:0000256" key="1">
    <source>
        <dbReference type="SAM" id="MobiDB-lite"/>
    </source>
</evidence>
<feature type="compositionally biased region" description="Low complexity" evidence="1">
    <location>
        <begin position="49"/>
        <end position="68"/>
    </location>
</feature>
<name>A0A1R1XPT4_9FUNG</name>
<dbReference type="Proteomes" id="UP000187429">
    <property type="component" value="Unassembled WGS sequence"/>
</dbReference>
<dbReference type="EMBL" id="LSSM01003841">
    <property type="protein sequence ID" value="OMJ16628.1"/>
    <property type="molecule type" value="Genomic_DNA"/>
</dbReference>
<keyword evidence="2" id="KW-1133">Transmembrane helix</keyword>
<evidence type="ECO:0000313" key="4">
    <source>
        <dbReference type="EMBL" id="OMJ16628.1"/>
    </source>
</evidence>
<evidence type="ECO:0000256" key="3">
    <source>
        <dbReference type="SAM" id="SignalP"/>
    </source>
</evidence>
<sequence>MQIKNIIASIGLVSFAVVSASVPVMGSNRAVAARNLAVRHEGHDHGEEAASSSASSGSAAAVSTGSGSNTKVSIVSLFLVGLGSAAYSALL</sequence>
<keyword evidence="2" id="KW-0472">Membrane</keyword>
<keyword evidence="3" id="KW-0732">Signal</keyword>